<evidence type="ECO:0000313" key="3">
    <source>
        <dbReference type="Proteomes" id="UP000199649"/>
    </source>
</evidence>
<organism evidence="2 3">
    <name type="scientific">Agrococcus carbonis</name>
    <dbReference type="NCBI Taxonomy" id="684552"/>
    <lineage>
        <taxon>Bacteria</taxon>
        <taxon>Bacillati</taxon>
        <taxon>Actinomycetota</taxon>
        <taxon>Actinomycetes</taxon>
        <taxon>Micrococcales</taxon>
        <taxon>Microbacteriaceae</taxon>
        <taxon>Agrococcus</taxon>
    </lineage>
</organism>
<proteinExistence type="predicted"/>
<accession>A0A1H1RCZ3</accession>
<evidence type="ECO:0000313" key="2">
    <source>
        <dbReference type="EMBL" id="SDS33634.1"/>
    </source>
</evidence>
<name>A0A1H1RCZ3_9MICO</name>
<gene>
    <name evidence="2" type="ORF">SAMN04489719_2086</name>
</gene>
<feature type="region of interest" description="Disordered" evidence="1">
    <location>
        <begin position="64"/>
        <end position="101"/>
    </location>
</feature>
<sequence length="1294" mass="140223">MRWPAEGAIRPARGVGARFCACPQCHPARRAERGYRDCVREEEIEIQADTPVDPAARDTRELDADEPVTGDAHPSSAPGPDRSLTAPSVPAPEPQPAKREGEWEAWAEALRRVGGRSPLTDFIDTTATRIELSTTHPGGLAQFITGRPTALSSLIRDDLALRAARGAAAAIASKGVELAAARSIDAVHLGIGMARFPHTGRDGAVREIYGPVLLRPLVVRRRGRDFELQLLGRPFVNPRLASLLRGHHGVRLDERQLVELGSGEGTFTPNAVLDALRQAAAHVPGFTVEARLLASTFADVGEPMAADLQQQEHDVLDAVRGDEQAAWRLREGRSGIDETPQDERDPEIDRLVLDADGEQDAVIAEAAAGNSLVVEALPGTGLTQTLVNVIAALVGDDKRVLVVSPRRATLRDIADRLAATKLEALAVSEATLRRDLIAAIRRIEGSARPDTAEIDEAMLRLRKVLLDYRAALQRVDPELHVSVLDALKELSRLSMLPTPPSTRARLSEEATRRLATDRPRVAATMRKAAQLGQFRYGPSDTPWYGASFETSADASAAFEDAKALADGDLQALLKQAKEVVGATKLRPAATLAELGIQVALLTDVRATLDVMTPAIYDRPLGELITATGPRREALQSLGAMQRRRLKKLAEEYVRPGAHVPDLHDVLTAAQQQRRLWARFAPDGSIPTVPAGLAALDARLRDVVRRLDHLDAALRPDVRSVDLSPADLTERVAELAAPSDALQNIQERAELMASIERLELDALLTDLADRHVADDQVEHELDLAWWQSALQSMLGRERALLRGNTEVLRRLEQDFALVDEAHVDASSARLAHQIAQQWRLAVDDHQGEADALRRLIKAGPVDADELQRVAGHLTRSLAPVWLASPYDLHRVPKRIPFDAVLIADAGAITIAEAAGAISRARQVIAVGDSATQTPAPFDVGISALGIRPSEELATPDELHAESALSRLGAVLPKLHLTRSYRTGGADLVTAVNERFYEGRIDALPWAGAYLGHASLTASVVQGAYGLPEQGAATVESPDAEVDRVVQLVAQHARTRPHDSLMVVTANEKHEVRVQQAVMAALASNSSLTDFVVADRDEQFVIVDVTHASALSRDRVIFSVGYGHTRHGRNVDFGTLGQPGGERLLAVAMTRARKSLHIVTSFDAANLDPERLDHGAAQLREILLDAASEGPPKSFFGGDPLMVDLATRLRRRGLRADVSYDGQLPLVVANGGICAAIEADHDDGDRTLREALRLRPEVLRRFGWHTMRVHAFELFTDPEGVADRIAELVGADASRS</sequence>
<evidence type="ECO:0000256" key="1">
    <source>
        <dbReference type="SAM" id="MobiDB-lite"/>
    </source>
</evidence>
<keyword evidence="3" id="KW-1185">Reference proteome</keyword>
<dbReference type="SUPFAM" id="SSF52540">
    <property type="entry name" value="P-loop containing nucleoside triphosphate hydrolases"/>
    <property type="match status" value="1"/>
</dbReference>
<reference evidence="3" key="1">
    <citation type="submission" date="2016-10" db="EMBL/GenBank/DDBJ databases">
        <authorList>
            <person name="Varghese N."/>
            <person name="Submissions S."/>
        </authorList>
    </citation>
    <scope>NUCLEOTIDE SEQUENCE [LARGE SCALE GENOMIC DNA]</scope>
    <source>
        <strain evidence="3">DSM 22965</strain>
    </source>
</reference>
<dbReference type="InterPro" id="IPR027417">
    <property type="entry name" value="P-loop_NTPase"/>
</dbReference>
<dbReference type="Gene3D" id="3.40.50.300">
    <property type="entry name" value="P-loop containing nucleotide triphosphate hydrolases"/>
    <property type="match status" value="2"/>
</dbReference>
<protein>
    <submittedName>
        <fullName evidence="2">Part of AAA domain-containing protein</fullName>
    </submittedName>
</protein>
<dbReference type="STRING" id="684552.SAMN04489719_2086"/>
<dbReference type="Proteomes" id="UP000199649">
    <property type="component" value="Chromosome I"/>
</dbReference>
<dbReference type="EMBL" id="LT629734">
    <property type="protein sequence ID" value="SDS33634.1"/>
    <property type="molecule type" value="Genomic_DNA"/>
</dbReference>